<dbReference type="Gene3D" id="3.40.190.10">
    <property type="entry name" value="Periplasmic binding protein-like II"/>
    <property type="match status" value="2"/>
</dbReference>
<feature type="domain" description="Solute-binding protein family 3/N-terminal" evidence="3">
    <location>
        <begin position="41"/>
        <end position="259"/>
    </location>
</feature>
<organism evidence="4 5">
    <name type="scientific">Coprococcus ammoniilyticus</name>
    <dbReference type="NCBI Taxonomy" id="2981785"/>
    <lineage>
        <taxon>Bacteria</taxon>
        <taxon>Bacillati</taxon>
        <taxon>Bacillota</taxon>
        <taxon>Clostridia</taxon>
        <taxon>Lachnospirales</taxon>
        <taxon>Lachnospiraceae</taxon>
        <taxon>Coprococcus</taxon>
    </lineage>
</organism>
<evidence type="ECO:0000256" key="1">
    <source>
        <dbReference type="ARBA" id="ARBA00022729"/>
    </source>
</evidence>
<proteinExistence type="predicted"/>
<sequence>MKKLVALVLVAVMGLSMVGCGKKDSSNDSKSDLEYVKEKGTLVVGVTDFAPMDYKDDSGNWIGFDADMASAFAESIGVKAEFVEIDWDNKIMELDGKTIDCVWNGMTLIDEVTSSMACSDAYCNNAQVVIVPQDKADQYQTVDSIKELTFAVEAGSAGEDQAKELGLNYTAVKAQSDALMEVAAGTSDAAIIDSLMAAAMVGEGTGYANLTYTVGLNSEKYGVGFRKDSDLAAELNKFFTDSKADGSMEKCAEKYKVQAALTE</sequence>
<feature type="chain" id="PRO_5045217910" evidence="2">
    <location>
        <begin position="22"/>
        <end position="263"/>
    </location>
</feature>
<evidence type="ECO:0000259" key="3">
    <source>
        <dbReference type="SMART" id="SM00062"/>
    </source>
</evidence>
<dbReference type="Proteomes" id="UP001482186">
    <property type="component" value="Unassembled WGS sequence"/>
</dbReference>
<feature type="signal peptide" evidence="2">
    <location>
        <begin position="1"/>
        <end position="21"/>
    </location>
</feature>
<dbReference type="PANTHER" id="PTHR35936">
    <property type="entry name" value="MEMBRANE-BOUND LYTIC MUREIN TRANSGLYCOSYLASE F"/>
    <property type="match status" value="1"/>
</dbReference>
<keyword evidence="5" id="KW-1185">Reference proteome</keyword>
<dbReference type="EMBL" id="JBBNFM010000001">
    <property type="protein sequence ID" value="MEQ2452654.1"/>
    <property type="molecule type" value="Genomic_DNA"/>
</dbReference>
<gene>
    <name evidence="4" type="ORF">AAAT04_01140</name>
</gene>
<evidence type="ECO:0000313" key="5">
    <source>
        <dbReference type="Proteomes" id="UP001482186"/>
    </source>
</evidence>
<dbReference type="Pfam" id="PF00497">
    <property type="entry name" value="SBP_bac_3"/>
    <property type="match status" value="1"/>
</dbReference>
<protein>
    <submittedName>
        <fullName evidence="4">Transporter substrate-binding domain-containing protein</fullName>
    </submittedName>
</protein>
<name>A0ABV1EDJ1_9FIRM</name>
<dbReference type="SUPFAM" id="SSF53850">
    <property type="entry name" value="Periplasmic binding protein-like II"/>
    <property type="match status" value="1"/>
</dbReference>
<dbReference type="InterPro" id="IPR001638">
    <property type="entry name" value="Solute-binding_3/MltF_N"/>
</dbReference>
<comment type="caution">
    <text evidence="4">The sequence shown here is derived from an EMBL/GenBank/DDBJ whole genome shotgun (WGS) entry which is preliminary data.</text>
</comment>
<evidence type="ECO:0000256" key="2">
    <source>
        <dbReference type="SAM" id="SignalP"/>
    </source>
</evidence>
<dbReference type="PANTHER" id="PTHR35936:SF19">
    <property type="entry name" value="AMINO-ACID-BINDING PROTEIN YXEM-RELATED"/>
    <property type="match status" value="1"/>
</dbReference>
<reference evidence="4 5" key="1">
    <citation type="submission" date="2024-04" db="EMBL/GenBank/DDBJ databases">
        <title>Human intestinal bacterial collection.</title>
        <authorList>
            <person name="Pauvert C."/>
            <person name="Hitch T.C.A."/>
            <person name="Clavel T."/>
        </authorList>
    </citation>
    <scope>NUCLEOTIDE SEQUENCE [LARGE SCALE GENOMIC DNA]</scope>
    <source>
        <strain evidence="4 5">CLA-AA-H141</strain>
    </source>
</reference>
<dbReference type="PROSITE" id="PS51257">
    <property type="entry name" value="PROKAR_LIPOPROTEIN"/>
    <property type="match status" value="1"/>
</dbReference>
<dbReference type="RefSeq" id="WP_349115562.1">
    <property type="nucleotide sequence ID" value="NZ_JBBNFM010000001.1"/>
</dbReference>
<accession>A0ABV1EDJ1</accession>
<evidence type="ECO:0000313" key="4">
    <source>
        <dbReference type="EMBL" id="MEQ2452654.1"/>
    </source>
</evidence>
<dbReference type="SMART" id="SM00062">
    <property type="entry name" value="PBPb"/>
    <property type="match status" value="1"/>
</dbReference>
<keyword evidence="1 2" id="KW-0732">Signal</keyword>